<reference evidence="4" key="1">
    <citation type="submission" date="2016-01" db="EMBL/GenBank/DDBJ databases">
        <authorList>
            <person name="Mitreva M."/>
            <person name="Pepin K.H."/>
            <person name="Mihindukulasuriya K.A."/>
            <person name="Fulton R."/>
            <person name="Fronick C."/>
            <person name="O'Laughlin M."/>
            <person name="Miner T."/>
            <person name="Herter B."/>
            <person name="Rosa B.A."/>
            <person name="Cordes M."/>
            <person name="Tomlinson C."/>
            <person name="Wollam A."/>
            <person name="Palsikar V.B."/>
            <person name="Mardis E.R."/>
            <person name="Wilson R.K."/>
        </authorList>
    </citation>
    <scope>NUCLEOTIDE SEQUENCE [LARGE SCALE GENOMIC DNA]</scope>
    <source>
        <strain evidence="4">DNF00896</strain>
    </source>
</reference>
<evidence type="ECO:0000313" key="3">
    <source>
        <dbReference type="EMBL" id="KXB58070.1"/>
    </source>
</evidence>
<dbReference type="AlphaFoldDB" id="A0A133ZRM7"/>
<dbReference type="Pfam" id="PF19127">
    <property type="entry name" value="Choline_bind_3"/>
    <property type="match status" value="1"/>
</dbReference>
<dbReference type="PATRIC" id="fig|467210.3.peg.1236"/>
<dbReference type="EMBL" id="LSDA01000065">
    <property type="protein sequence ID" value="KXB58070.1"/>
    <property type="molecule type" value="Genomic_DNA"/>
</dbReference>
<feature type="signal peptide" evidence="2">
    <location>
        <begin position="1"/>
        <end position="29"/>
    </location>
</feature>
<keyword evidence="2" id="KW-0732">Signal</keyword>
<dbReference type="OrthoDB" id="2028350at2"/>
<dbReference type="Proteomes" id="UP000070394">
    <property type="component" value="Unassembled WGS sequence"/>
</dbReference>
<evidence type="ECO:0000313" key="4">
    <source>
        <dbReference type="Proteomes" id="UP000070394"/>
    </source>
</evidence>
<comment type="caution">
    <text evidence="3">The sequence shown here is derived from an EMBL/GenBank/DDBJ whole genome shotgun (WGS) entry which is preliminary data.</text>
</comment>
<keyword evidence="1" id="KW-0677">Repeat</keyword>
<sequence length="535" mass="60392">MKKKSIVSQAGLLAVSALFLWAFPSTAHAEGWDNSSGEWRYLDSANNAVSDAWRKSGDAWYYLGDDGNMVKDSIVTIGDNSYYLDVNGAMAANRWIQTKDDDDNEGWFFFGPDGKAYKGKDGRVYAREINGKKYLFDEDGVMQTGFFDAEGNAVEDENPFKTAVYYFGDDGAMLQDQWLLYSQVGENPGYSELAQRNYSEYDEMWLYFGSNGRKYVASSTDRSKQREINGKDYLFDENGVMIPQLSLRSANIRATSSNAKVKYGSLDTDGEQKDDYWTFTVPNEVMSQDDYDTQEHSWFRTKKNGDVIKDKIATVLGRRYAFDEIGRMQTGFVVMLEDGTFGIKYDVDEWNKEDFLTDATNSPIAAIDRGNLYLFGTDELNDGSMVTGEVTVSLRDQNVVFGFRDNGKAIGAKCTLAKSNDKFYYNGLRLDADGDLKYGILRDTRTGHGEYVVVDANGKQVKGQKILKDGEGNWIIVDNSKFVARVADGDRPRKKNGRFYHYDSTAERNDRWGAEITFATDGANNLDSDFVLFDR</sequence>
<accession>A0A133ZRM7</accession>
<evidence type="ECO:0000256" key="2">
    <source>
        <dbReference type="SAM" id="SignalP"/>
    </source>
</evidence>
<dbReference type="Gene3D" id="2.10.270.10">
    <property type="entry name" value="Cholin Binding"/>
    <property type="match status" value="4"/>
</dbReference>
<keyword evidence="4" id="KW-1185">Reference proteome</keyword>
<proteinExistence type="predicted"/>
<dbReference type="Pfam" id="PF01473">
    <property type="entry name" value="Choline_bind_1"/>
    <property type="match status" value="2"/>
</dbReference>
<dbReference type="RefSeq" id="WP_060931051.1">
    <property type="nucleotide sequence ID" value="NZ_KQ959813.1"/>
</dbReference>
<dbReference type="InterPro" id="IPR018337">
    <property type="entry name" value="Cell_wall/Cho-bd_repeat"/>
</dbReference>
<organism evidence="3 4">
    <name type="scientific">Lachnoanaerobaculum saburreum</name>
    <dbReference type="NCBI Taxonomy" id="467210"/>
    <lineage>
        <taxon>Bacteria</taxon>
        <taxon>Bacillati</taxon>
        <taxon>Bacillota</taxon>
        <taxon>Clostridia</taxon>
        <taxon>Lachnospirales</taxon>
        <taxon>Lachnospiraceae</taxon>
        <taxon>Lachnoanaerobaculum</taxon>
    </lineage>
</organism>
<name>A0A133ZRM7_9FIRM</name>
<dbReference type="SUPFAM" id="SSF69360">
    <property type="entry name" value="Cell wall binding repeat"/>
    <property type="match status" value="2"/>
</dbReference>
<evidence type="ECO:0000256" key="1">
    <source>
        <dbReference type="ARBA" id="ARBA00022737"/>
    </source>
</evidence>
<dbReference type="STRING" id="467210.HMPREF1866_01246"/>
<protein>
    <submittedName>
        <fullName evidence="3">Cell wall-binding repeat protein</fullName>
    </submittedName>
</protein>
<gene>
    <name evidence="3" type="ORF">HMPREF1866_01246</name>
</gene>
<feature type="chain" id="PRO_5007461040" evidence="2">
    <location>
        <begin position="30"/>
        <end position="535"/>
    </location>
</feature>